<gene>
    <name evidence="5" type="primary">LOC108682346</name>
</gene>
<dbReference type="SMART" id="SM00408">
    <property type="entry name" value="IGc2"/>
    <property type="match status" value="2"/>
</dbReference>
<evidence type="ECO:0000313" key="4">
    <source>
        <dbReference type="Proteomes" id="UP000694843"/>
    </source>
</evidence>
<dbReference type="SMART" id="SM00406">
    <property type="entry name" value="IGv"/>
    <property type="match status" value="2"/>
</dbReference>
<feature type="domain" description="Ig-like" evidence="3">
    <location>
        <begin position="242"/>
        <end position="337"/>
    </location>
</feature>
<dbReference type="GO" id="GO:0050808">
    <property type="term" value="P:synapse organization"/>
    <property type="evidence" value="ECO:0007669"/>
    <property type="project" value="TreeGrafter"/>
</dbReference>
<reference evidence="5" key="1">
    <citation type="submission" date="2025-08" db="UniProtKB">
        <authorList>
            <consortium name="RefSeq"/>
        </authorList>
    </citation>
    <scope>IDENTIFICATION</scope>
    <source>
        <tissue evidence="5">Whole organism</tissue>
    </source>
</reference>
<dbReference type="Gene3D" id="2.60.40.10">
    <property type="entry name" value="Immunoglobulins"/>
    <property type="match status" value="2"/>
</dbReference>
<dbReference type="SUPFAM" id="SSF48726">
    <property type="entry name" value="Immunoglobulin"/>
    <property type="match status" value="2"/>
</dbReference>
<dbReference type="SMART" id="SM00409">
    <property type="entry name" value="IG"/>
    <property type="match status" value="2"/>
</dbReference>
<dbReference type="PANTHER" id="PTHR23279:SF37">
    <property type="entry name" value="DEFECTIVE PROBOSCIS EXTENSION RESPONSE 13, ISOFORM B"/>
    <property type="match status" value="1"/>
</dbReference>
<dbReference type="InterPro" id="IPR037448">
    <property type="entry name" value="Zig-8"/>
</dbReference>
<evidence type="ECO:0000313" key="5">
    <source>
        <dbReference type="RefSeq" id="XP_047738362.1"/>
    </source>
</evidence>
<dbReference type="KEGG" id="hazt:108682346"/>
<dbReference type="InterPro" id="IPR003598">
    <property type="entry name" value="Ig_sub2"/>
</dbReference>
<dbReference type="OrthoDB" id="190835at2759"/>
<accession>A0A979FPH4</accession>
<dbReference type="PANTHER" id="PTHR23279">
    <property type="entry name" value="DEFECTIVE PROBOSCIS EXTENSION RESPONSE DPR -RELATED"/>
    <property type="match status" value="1"/>
</dbReference>
<feature type="region of interest" description="Disordered" evidence="1">
    <location>
        <begin position="154"/>
        <end position="200"/>
    </location>
</feature>
<dbReference type="InterPro" id="IPR036179">
    <property type="entry name" value="Ig-like_dom_sf"/>
</dbReference>
<evidence type="ECO:0000256" key="1">
    <source>
        <dbReference type="SAM" id="MobiDB-lite"/>
    </source>
</evidence>
<dbReference type="InterPro" id="IPR003599">
    <property type="entry name" value="Ig_sub"/>
</dbReference>
<dbReference type="PROSITE" id="PS50835">
    <property type="entry name" value="IG_LIKE"/>
    <property type="match status" value="2"/>
</dbReference>
<keyword evidence="4" id="KW-1185">Reference proteome</keyword>
<dbReference type="Pfam" id="PF07686">
    <property type="entry name" value="V-set"/>
    <property type="match status" value="1"/>
</dbReference>
<keyword evidence="2" id="KW-0732">Signal</keyword>
<dbReference type="InterPro" id="IPR013783">
    <property type="entry name" value="Ig-like_fold"/>
</dbReference>
<proteinExistence type="predicted"/>
<dbReference type="RefSeq" id="XP_047738362.1">
    <property type="nucleotide sequence ID" value="XM_047882406.1"/>
</dbReference>
<dbReference type="GO" id="GO:0032589">
    <property type="term" value="C:neuron projection membrane"/>
    <property type="evidence" value="ECO:0007669"/>
    <property type="project" value="TreeGrafter"/>
</dbReference>
<dbReference type="Pfam" id="PF13927">
    <property type="entry name" value="Ig_3"/>
    <property type="match status" value="1"/>
</dbReference>
<feature type="signal peptide" evidence="2">
    <location>
        <begin position="1"/>
        <end position="21"/>
    </location>
</feature>
<evidence type="ECO:0000259" key="3">
    <source>
        <dbReference type="PROSITE" id="PS50835"/>
    </source>
</evidence>
<feature type="domain" description="Ig-like" evidence="3">
    <location>
        <begin position="341"/>
        <end position="442"/>
    </location>
</feature>
<name>A0A979FPH4_HYAAZ</name>
<dbReference type="InterPro" id="IPR007110">
    <property type="entry name" value="Ig-like_dom"/>
</dbReference>
<dbReference type="AlphaFoldDB" id="A0A979FPH4"/>
<sequence length="483" mass="53851">MKHSAVCVLLTLALTCTGTKSVDDHANDEWTVRVRKTAKISTHPALLVRHGARSSFEQIYSPQASRTETNYVPRDKNIKQSLETGNFSYKFHVIESNFEPVKTRVVSTTNTPKFTRNFNNINIKTKGIDPSNENTGILKKLETHGSRAFSYTKAKLRGDSKPSAGNPPHRTVKINGSVGTPDISGSRSQWKKQNKGKHGGDHWVEYDFDQGTSTTTVHPSLPENPEGLKNPTLLVGLWIEEPKERESKAHFGGENNSLVHAQIDTTAKLPCVIFNRDDHETISWIRSRDHHLITVGRQTYSSDNRFSVNFNRHLSQWTLYVRYVQPRDAGEYICQLSTDPPMVHLVRLSVTAQASSVIAGGRERYVHEGSSVRLECVLQNHTQPPDYVFWYHNGTMINYDLNRKVSVEATTDGSVLTLLSVGRTDSGNYTCSPANAQFASITLHIILGDTLAAMKVSGASELASYKSAIFVLLSVYSTLRPLL</sequence>
<organism evidence="4 5">
    <name type="scientific">Hyalella azteca</name>
    <name type="common">Amphipod</name>
    <dbReference type="NCBI Taxonomy" id="294128"/>
    <lineage>
        <taxon>Eukaryota</taxon>
        <taxon>Metazoa</taxon>
        <taxon>Ecdysozoa</taxon>
        <taxon>Arthropoda</taxon>
        <taxon>Crustacea</taxon>
        <taxon>Multicrustacea</taxon>
        <taxon>Malacostraca</taxon>
        <taxon>Eumalacostraca</taxon>
        <taxon>Peracarida</taxon>
        <taxon>Amphipoda</taxon>
        <taxon>Senticaudata</taxon>
        <taxon>Talitrida</taxon>
        <taxon>Talitroidea</taxon>
        <taxon>Hyalellidae</taxon>
        <taxon>Hyalella</taxon>
    </lineage>
</organism>
<evidence type="ECO:0000256" key="2">
    <source>
        <dbReference type="SAM" id="SignalP"/>
    </source>
</evidence>
<dbReference type="GeneID" id="108682346"/>
<dbReference type="Proteomes" id="UP000694843">
    <property type="component" value="Unplaced"/>
</dbReference>
<dbReference type="CDD" id="cd00099">
    <property type="entry name" value="IgV"/>
    <property type="match status" value="1"/>
</dbReference>
<protein>
    <submittedName>
        <fullName evidence="5">Uncharacterized protein LOC108682346</fullName>
    </submittedName>
</protein>
<feature type="chain" id="PRO_5037562987" evidence="2">
    <location>
        <begin position="22"/>
        <end position="483"/>
    </location>
</feature>
<dbReference type="InterPro" id="IPR013106">
    <property type="entry name" value="Ig_V-set"/>
</dbReference>